<gene>
    <name evidence="1" type="ORF">VI08_12190</name>
</gene>
<dbReference type="OrthoDB" id="8777716at2"/>
<proteinExistence type="predicted"/>
<reference evidence="1 2" key="1">
    <citation type="submission" date="2015-03" db="EMBL/GenBank/DDBJ databases">
        <title>Draft genome sequence of Luteibacter yeojuensis strain SU11.</title>
        <authorList>
            <person name="Sulaiman J."/>
            <person name="Priya K."/>
            <person name="Chan K.-G."/>
        </authorList>
    </citation>
    <scope>NUCLEOTIDE SEQUENCE [LARGE SCALE GENOMIC DNA]</scope>
    <source>
        <strain evidence="1 2">SU11</strain>
    </source>
</reference>
<sequence>MGSPTAQHIDAALDELFDPRDDDDEHGDASLRHGYDDGPMHVVDITRTGRATFSQWADQDYEVELAPPLDRIVDRAQARAIWLLLAKGAVDEVRARFG</sequence>
<dbReference type="RefSeq" id="WP_045829858.1">
    <property type="nucleotide sequence ID" value="NZ_JZRB01000025.1"/>
</dbReference>
<dbReference type="EMBL" id="JZRB01000025">
    <property type="protein sequence ID" value="KJV32493.1"/>
    <property type="molecule type" value="Genomic_DNA"/>
</dbReference>
<evidence type="ECO:0000313" key="2">
    <source>
        <dbReference type="Proteomes" id="UP000033651"/>
    </source>
</evidence>
<comment type="caution">
    <text evidence="1">The sequence shown here is derived from an EMBL/GenBank/DDBJ whole genome shotgun (WGS) entry which is preliminary data.</text>
</comment>
<accession>A0A0F3KMR4</accession>
<evidence type="ECO:0000313" key="1">
    <source>
        <dbReference type="EMBL" id="KJV32493.1"/>
    </source>
</evidence>
<protein>
    <submittedName>
        <fullName evidence="1">Uncharacterized protein</fullName>
    </submittedName>
</protein>
<keyword evidence="2" id="KW-1185">Reference proteome</keyword>
<name>A0A0F3KMR4_9GAMM</name>
<dbReference type="AlphaFoldDB" id="A0A0F3KMR4"/>
<dbReference type="Proteomes" id="UP000033651">
    <property type="component" value="Unassembled WGS sequence"/>
</dbReference>
<organism evidence="1 2">
    <name type="scientific">Luteibacter yeojuensis</name>
    <dbReference type="NCBI Taxonomy" id="345309"/>
    <lineage>
        <taxon>Bacteria</taxon>
        <taxon>Pseudomonadati</taxon>
        <taxon>Pseudomonadota</taxon>
        <taxon>Gammaproteobacteria</taxon>
        <taxon>Lysobacterales</taxon>
        <taxon>Rhodanobacteraceae</taxon>
        <taxon>Luteibacter</taxon>
    </lineage>
</organism>
<dbReference type="PATRIC" id="fig|345309.4.peg.1781"/>